<feature type="region of interest" description="Disordered" evidence="1">
    <location>
        <begin position="272"/>
        <end position="291"/>
    </location>
</feature>
<dbReference type="EMBL" id="QZBD01000060">
    <property type="protein sequence ID" value="THY32483.1"/>
    <property type="molecule type" value="Genomic_DNA"/>
</dbReference>
<feature type="compositionally biased region" description="Basic and acidic residues" evidence="1">
    <location>
        <begin position="115"/>
        <end position="125"/>
    </location>
</feature>
<organism evidence="2 3">
    <name type="scientific">Aureobasidium pullulans</name>
    <name type="common">Black yeast</name>
    <name type="synonym">Pullularia pullulans</name>
    <dbReference type="NCBI Taxonomy" id="5580"/>
    <lineage>
        <taxon>Eukaryota</taxon>
        <taxon>Fungi</taxon>
        <taxon>Dikarya</taxon>
        <taxon>Ascomycota</taxon>
        <taxon>Pezizomycotina</taxon>
        <taxon>Dothideomycetes</taxon>
        <taxon>Dothideomycetidae</taxon>
        <taxon>Dothideales</taxon>
        <taxon>Saccotheciaceae</taxon>
        <taxon>Aureobasidium</taxon>
    </lineage>
</organism>
<feature type="compositionally biased region" description="Polar residues" evidence="1">
    <location>
        <begin position="415"/>
        <end position="426"/>
    </location>
</feature>
<dbReference type="AlphaFoldDB" id="A0A4V4JXE3"/>
<reference evidence="2 3" key="1">
    <citation type="submission" date="2018-10" db="EMBL/GenBank/DDBJ databases">
        <title>Fifty Aureobasidium pullulans genomes reveal a recombining polyextremotolerant generalist.</title>
        <authorList>
            <person name="Gostincar C."/>
            <person name="Turk M."/>
            <person name="Zajc J."/>
            <person name="Gunde-Cimerman N."/>
        </authorList>
    </citation>
    <scope>NUCLEOTIDE SEQUENCE [LARGE SCALE GENOMIC DNA]</scope>
    <source>
        <strain evidence="2 3">EXF-6604</strain>
    </source>
</reference>
<dbReference type="Proteomes" id="UP000306584">
    <property type="component" value="Unassembled WGS sequence"/>
</dbReference>
<evidence type="ECO:0000313" key="3">
    <source>
        <dbReference type="Proteomes" id="UP000306584"/>
    </source>
</evidence>
<feature type="region of interest" description="Disordered" evidence="1">
    <location>
        <begin position="85"/>
        <end position="125"/>
    </location>
</feature>
<evidence type="ECO:0000313" key="2">
    <source>
        <dbReference type="EMBL" id="THY32483.1"/>
    </source>
</evidence>
<feature type="region of interest" description="Disordered" evidence="1">
    <location>
        <begin position="1"/>
        <end position="63"/>
    </location>
</feature>
<name>A0A4V4JXE3_AURPU</name>
<sequence length="570" mass="63279">MPRRHAASGDASPASQDTINVAMPRQHRPPTRLKLKVRPREPESESDPAVLSSRPKRKISRPARYSDNVIEPLIKKRRTIKIPNMYLEKSASPPPTLGPPVGNLSDPILLTSSKPVDKSDYDSNEVHPAGYGADFLNNFIDDTPRSSLSALDSVIDSDRGHKLQSDLLPESDALPDAAGLMYDTFTDLTSEPPTFAVKEVQEPVVLSSSFSSQPDQLDNAEVCVKKLQNACHALGGLSMPPVPPRNHLPDAPVMEDRDDSVEALLAAAARYDETEAEAEASHSKETHDAGEPDEEMLLLINEAIEILNYHIVSIRKLETQTARQEGRHAKGKRYTKGQYRTDTEQFVLSALEPLLQGGATNIGCIISSERANLLWHLYSQLIHFVTAPHFALPRTFRILQQAANGLGTQHHDRSSAVTRPSPNKPSQVLPRKKGKAAKVPVPHQFLSHQKSLTSYGQQAPYNHFVPPQSRPMFFSHPPPPQHSASHGMFVPAGPYFNTKSRLGTAAFVPGYGNYHMPARPMFAQPNFQQYPRMPPSLHPNSWLPMPMPMRMPSFAPPPVQNSMRHQPWDW</sequence>
<evidence type="ECO:0000256" key="1">
    <source>
        <dbReference type="SAM" id="MobiDB-lite"/>
    </source>
</evidence>
<gene>
    <name evidence="2" type="ORF">D6D01_02590</name>
</gene>
<feature type="compositionally biased region" description="Basic and acidic residues" evidence="1">
    <location>
        <begin position="279"/>
        <end position="290"/>
    </location>
</feature>
<proteinExistence type="predicted"/>
<comment type="caution">
    <text evidence="2">The sequence shown here is derived from an EMBL/GenBank/DDBJ whole genome shotgun (WGS) entry which is preliminary data.</text>
</comment>
<feature type="compositionally biased region" description="Basic residues" evidence="1">
    <location>
        <begin position="25"/>
        <end position="37"/>
    </location>
</feature>
<feature type="region of interest" description="Disordered" evidence="1">
    <location>
        <begin position="405"/>
        <end position="435"/>
    </location>
</feature>
<accession>A0A4V4JXE3</accession>
<protein>
    <submittedName>
        <fullName evidence="2">Uncharacterized protein</fullName>
    </submittedName>
</protein>